<sequence>MPLLQNGGGGLRIFLNLTQFFLCVLTIIGLHLNSALWDFHDTRKPELSSGPSERQYSNLKPVEPTTYFSGALWGAVIGLLGIGALVVFVLSWIIRLPKILLTIYYLVCGCIVIAVSSFGLGWNEHAADYNTCMKAETPTPTGGKFAPCRFEKLQIYLIFITYFISCIHATLYLASFYVSFTDKTSCPYQSLRVEPQQSIIMPNPGNQPEAQPSATQDPDQIPA</sequence>
<evidence type="ECO:0000256" key="1">
    <source>
        <dbReference type="SAM" id="MobiDB-lite"/>
    </source>
</evidence>
<evidence type="ECO:0000313" key="4">
    <source>
        <dbReference type="Proteomes" id="UP000198287"/>
    </source>
</evidence>
<feature type="transmembrane region" description="Helical" evidence="2">
    <location>
        <begin position="12"/>
        <end position="32"/>
    </location>
</feature>
<organism evidence="3 4">
    <name type="scientific">Folsomia candida</name>
    <name type="common">Springtail</name>
    <dbReference type="NCBI Taxonomy" id="158441"/>
    <lineage>
        <taxon>Eukaryota</taxon>
        <taxon>Metazoa</taxon>
        <taxon>Ecdysozoa</taxon>
        <taxon>Arthropoda</taxon>
        <taxon>Hexapoda</taxon>
        <taxon>Collembola</taxon>
        <taxon>Entomobryomorpha</taxon>
        <taxon>Isotomoidea</taxon>
        <taxon>Isotomidae</taxon>
        <taxon>Proisotominae</taxon>
        <taxon>Folsomia</taxon>
    </lineage>
</organism>
<keyword evidence="4" id="KW-1185">Reference proteome</keyword>
<keyword evidence="2" id="KW-0812">Transmembrane</keyword>
<dbReference type="Proteomes" id="UP000198287">
    <property type="component" value="Unassembled WGS sequence"/>
</dbReference>
<reference evidence="3 4" key="1">
    <citation type="submission" date="2015-12" db="EMBL/GenBank/DDBJ databases">
        <title>The genome of Folsomia candida.</title>
        <authorList>
            <person name="Faddeeva A."/>
            <person name="Derks M.F."/>
            <person name="Anvar Y."/>
            <person name="Smit S."/>
            <person name="Van Straalen N."/>
            <person name="Roelofs D."/>
        </authorList>
    </citation>
    <scope>NUCLEOTIDE SEQUENCE [LARGE SCALE GENOMIC DNA]</scope>
    <source>
        <strain evidence="3 4">VU population</strain>
        <tissue evidence="3">Whole body</tissue>
    </source>
</reference>
<evidence type="ECO:0000256" key="2">
    <source>
        <dbReference type="SAM" id="Phobius"/>
    </source>
</evidence>
<feature type="region of interest" description="Disordered" evidence="1">
    <location>
        <begin position="199"/>
        <end position="223"/>
    </location>
</feature>
<feature type="transmembrane region" description="Helical" evidence="2">
    <location>
        <begin position="153"/>
        <end position="174"/>
    </location>
</feature>
<accession>A0A226ERZ8</accession>
<gene>
    <name evidence="3" type="ORF">Fcan01_04288</name>
</gene>
<comment type="caution">
    <text evidence="3">The sequence shown here is derived from an EMBL/GenBank/DDBJ whole genome shotgun (WGS) entry which is preliminary data.</text>
</comment>
<proteinExistence type="predicted"/>
<protein>
    <submittedName>
        <fullName evidence="3">Uncharacterized protein</fullName>
    </submittedName>
</protein>
<feature type="transmembrane region" description="Helical" evidence="2">
    <location>
        <begin position="101"/>
        <end position="120"/>
    </location>
</feature>
<evidence type="ECO:0000313" key="3">
    <source>
        <dbReference type="EMBL" id="OXA59834.1"/>
    </source>
</evidence>
<keyword evidence="2" id="KW-0472">Membrane</keyword>
<feature type="transmembrane region" description="Helical" evidence="2">
    <location>
        <begin position="71"/>
        <end position="94"/>
    </location>
</feature>
<name>A0A226ERZ8_FOLCA</name>
<dbReference type="AlphaFoldDB" id="A0A226ERZ8"/>
<dbReference type="EMBL" id="LNIX01000002">
    <property type="protein sequence ID" value="OXA59834.1"/>
    <property type="molecule type" value="Genomic_DNA"/>
</dbReference>
<keyword evidence="2" id="KW-1133">Transmembrane helix</keyword>